<dbReference type="EMBL" id="CP008746">
    <property type="protein sequence ID" value="AKJ40396.1"/>
    <property type="molecule type" value="Genomic_DNA"/>
</dbReference>
<reference evidence="2" key="1">
    <citation type="submission" date="2014-06" db="EMBL/GenBank/DDBJ databases">
        <title>The complete genome sequence of Methanosarcina barkeri CM1.</title>
        <authorList>
            <consortium name="Pastoral Greenhouse Gas Research Consortium"/>
            <person name="Lambie S.C."/>
            <person name="Leahy S.C."/>
            <person name="Kelly W.J."/>
            <person name="Li D."/>
            <person name="Reilly K."/>
            <person name="Attwood G.T."/>
            <person name="Altermann E."/>
        </authorList>
    </citation>
    <scope>NUCLEOTIDE SEQUENCE [LARGE SCALE GENOMIC DNA]</scope>
    <source>
        <strain evidence="2">CM1</strain>
    </source>
</reference>
<dbReference type="AlphaFoldDB" id="A0A0G3CEN1"/>
<dbReference type="NCBIfam" id="TIGR03011">
    <property type="entry name" value="sulf_tusB_dsrH"/>
    <property type="match status" value="1"/>
</dbReference>
<dbReference type="GO" id="GO:0005737">
    <property type="term" value="C:cytoplasm"/>
    <property type="evidence" value="ECO:0007669"/>
    <property type="project" value="InterPro"/>
</dbReference>
<accession>A0A0G3CEN1</accession>
<dbReference type="Proteomes" id="UP000035331">
    <property type="component" value="Chromosome"/>
</dbReference>
<organism evidence="1 2">
    <name type="scientific">Methanosarcina barkeri CM1</name>
    <dbReference type="NCBI Taxonomy" id="796385"/>
    <lineage>
        <taxon>Archaea</taxon>
        <taxon>Methanobacteriati</taxon>
        <taxon>Methanobacteriota</taxon>
        <taxon>Stenosarchaea group</taxon>
        <taxon>Methanomicrobia</taxon>
        <taxon>Methanosarcinales</taxon>
        <taxon>Methanosarcinaceae</taxon>
        <taxon>Methanosarcina</taxon>
    </lineage>
</organism>
<evidence type="ECO:0000313" key="2">
    <source>
        <dbReference type="Proteomes" id="UP000035331"/>
    </source>
</evidence>
<gene>
    <name evidence="1" type="ORF">MCM1_3413</name>
</gene>
<sequence length="106" mass="12296">MDLSDDNMKQEQSDVFLLTKPPFSQKSELCLKLAACSEKARIYLAGDGVYHLLTGIEEQQEFKIYACKEDLEARAMRAGDKVTVLDDFYTDFIEDIMEHCRHEYTF</sequence>
<name>A0A0G3CEN1_METBA</name>
<evidence type="ECO:0000313" key="1">
    <source>
        <dbReference type="EMBL" id="AKJ40396.1"/>
    </source>
</evidence>
<dbReference type="InterPro" id="IPR027396">
    <property type="entry name" value="DsrEFH-like"/>
</dbReference>
<dbReference type="Pfam" id="PF04077">
    <property type="entry name" value="DsrH"/>
    <property type="match status" value="1"/>
</dbReference>
<reference evidence="1 2" key="2">
    <citation type="journal article" date="2015" name="Stand. Genomic Sci.">
        <title>The complete genome sequence of the rumen methanogen Methanosarcina barkeri CM1.</title>
        <authorList>
            <person name="Lambie S.C."/>
            <person name="Kelly W.J."/>
            <person name="Leahy S.C."/>
            <person name="Li D."/>
            <person name="Reilly K."/>
            <person name="McAllister T.A."/>
            <person name="Valle E.R."/>
            <person name="Attwood G.T."/>
            <person name="Altermann E."/>
        </authorList>
    </citation>
    <scope>NUCLEOTIDE SEQUENCE [LARGE SCALE GENOMIC DNA]</scope>
    <source>
        <strain evidence="1 2">CM1</strain>
    </source>
</reference>
<dbReference type="SUPFAM" id="SSF75169">
    <property type="entry name" value="DsrEFH-like"/>
    <property type="match status" value="1"/>
</dbReference>
<proteinExistence type="predicted"/>
<dbReference type="InterPro" id="IPR007215">
    <property type="entry name" value="Sulphur_relay_TusB/DsrH"/>
</dbReference>
<dbReference type="PATRIC" id="fig|796385.3.peg.4144"/>
<protein>
    <submittedName>
        <fullName evidence="1">Sulfur relay protein TusB/DsrH</fullName>
    </submittedName>
</protein>
<dbReference type="Gene3D" id="3.40.1260.10">
    <property type="entry name" value="DsrEFH-like"/>
    <property type="match status" value="1"/>
</dbReference>
<dbReference type="GO" id="GO:0002143">
    <property type="term" value="P:tRNA wobble position uridine thiolation"/>
    <property type="evidence" value="ECO:0007669"/>
    <property type="project" value="InterPro"/>
</dbReference>